<proteinExistence type="predicted"/>
<dbReference type="RefSeq" id="WP_015247879.1">
    <property type="nucleotide sequence ID" value="NC_019892.1"/>
</dbReference>
<keyword evidence="1" id="KW-0812">Transmembrane</keyword>
<evidence type="ECO:0000313" key="2">
    <source>
        <dbReference type="EMBL" id="AGA28763.1"/>
    </source>
</evidence>
<keyword evidence="3" id="KW-1185">Reference proteome</keyword>
<feature type="transmembrane region" description="Helical" evidence="1">
    <location>
        <begin position="26"/>
        <end position="43"/>
    </location>
</feature>
<dbReference type="OrthoDB" id="244332at2"/>
<evidence type="ECO:0000256" key="1">
    <source>
        <dbReference type="SAM" id="Phobius"/>
    </source>
</evidence>
<sequence>MGLAQVIIDNPIVVKHCRARLRAGQALPWAAIVLVLTACIVWVGEYFRWVGHESVVMVLLGLQALILWFGGSNQLNTSLGGIRETGLIDFHRVSPLPPSVVSLGFFLGAPIREYLLAAITFPFALYSAYQVDGADPWRGLSWFLQLEVAVLTTTWMLHAFTMFGCMTRRKPRGSILGTVAAIVGILFFGYLGSVGSYLGMRWLLVESRSMNFFGFMIPWLLWVLIVQLPILGFVGLAVSRKMAAERAHALTKPQALACMATLTALLTGGLWNIARILPPSPPFEPTMCDVVMFASVYVLSLMAMVLSIAITPDAGEYVKGLRRAAHQGQRRISPWSDAGSNRLALFALCALVMVGATTVVHVVGRQQIPDVANAYWVNNPSYIGNKVMTDEAWLASRQALLSRPIAIGVLTVAYFGLGLQCFSLRTRSSGLVLMTLFLFIAWLVPLLVGAMLGIARSNQTRNVAIFALSPLPGIALSSGMGKFPGADTVQLAALAPSITFAFLFNYLLVITQRKIDRRLLATEKSSTKSSAGALKSNEASSDLA</sequence>
<dbReference type="Proteomes" id="UP000010798">
    <property type="component" value="Chromosome"/>
</dbReference>
<feature type="transmembrane region" description="Helical" evidence="1">
    <location>
        <begin position="49"/>
        <end position="69"/>
    </location>
</feature>
<feature type="transmembrane region" description="Helical" evidence="1">
    <location>
        <begin position="255"/>
        <end position="274"/>
    </location>
</feature>
<feature type="transmembrane region" description="Helical" evidence="1">
    <location>
        <begin position="400"/>
        <end position="419"/>
    </location>
</feature>
<feature type="transmembrane region" description="Helical" evidence="1">
    <location>
        <begin position="212"/>
        <end position="234"/>
    </location>
</feature>
<accession>L0DIW9</accession>
<dbReference type="AlphaFoldDB" id="L0DIW9"/>
<dbReference type="KEGG" id="saci:Sinac_4585"/>
<dbReference type="HOGENOM" id="CLU_500464_0_0_0"/>
<evidence type="ECO:0000313" key="3">
    <source>
        <dbReference type="Proteomes" id="UP000010798"/>
    </source>
</evidence>
<feature type="transmembrane region" description="Helical" evidence="1">
    <location>
        <begin position="143"/>
        <end position="163"/>
    </location>
</feature>
<feature type="transmembrane region" description="Helical" evidence="1">
    <location>
        <begin position="343"/>
        <end position="363"/>
    </location>
</feature>
<feature type="transmembrane region" description="Helical" evidence="1">
    <location>
        <begin position="175"/>
        <end position="200"/>
    </location>
</feature>
<reference evidence="2 3" key="1">
    <citation type="submission" date="2012-02" db="EMBL/GenBank/DDBJ databases">
        <title>Complete sequence of chromosome of Singulisphaera acidiphila DSM 18658.</title>
        <authorList>
            <consortium name="US DOE Joint Genome Institute (JGI-PGF)"/>
            <person name="Lucas S."/>
            <person name="Copeland A."/>
            <person name="Lapidus A."/>
            <person name="Glavina del Rio T."/>
            <person name="Dalin E."/>
            <person name="Tice H."/>
            <person name="Bruce D."/>
            <person name="Goodwin L."/>
            <person name="Pitluck S."/>
            <person name="Peters L."/>
            <person name="Ovchinnikova G."/>
            <person name="Chertkov O."/>
            <person name="Kyrpides N."/>
            <person name="Mavromatis K."/>
            <person name="Ivanova N."/>
            <person name="Brettin T."/>
            <person name="Detter J.C."/>
            <person name="Han C."/>
            <person name="Larimer F."/>
            <person name="Land M."/>
            <person name="Hauser L."/>
            <person name="Markowitz V."/>
            <person name="Cheng J.-F."/>
            <person name="Hugenholtz P."/>
            <person name="Woyke T."/>
            <person name="Wu D."/>
            <person name="Tindall B."/>
            <person name="Pomrenke H."/>
            <person name="Brambilla E."/>
            <person name="Klenk H.-P."/>
            <person name="Eisen J.A."/>
        </authorList>
    </citation>
    <scope>NUCLEOTIDE SEQUENCE [LARGE SCALE GENOMIC DNA]</scope>
    <source>
        <strain evidence="3">ATCC BAA-1392 / DSM 18658 / VKM B-2454 / MOB10</strain>
    </source>
</reference>
<gene>
    <name evidence="2" type="ordered locus">Sinac_4585</name>
</gene>
<feature type="transmembrane region" description="Helical" evidence="1">
    <location>
        <begin position="114"/>
        <end position="131"/>
    </location>
</feature>
<feature type="transmembrane region" description="Helical" evidence="1">
    <location>
        <begin position="431"/>
        <end position="454"/>
    </location>
</feature>
<name>L0DIW9_SINAD</name>
<feature type="transmembrane region" description="Helical" evidence="1">
    <location>
        <begin position="489"/>
        <end position="509"/>
    </location>
</feature>
<keyword evidence="1" id="KW-0472">Membrane</keyword>
<keyword evidence="1" id="KW-1133">Transmembrane helix</keyword>
<protein>
    <submittedName>
        <fullName evidence="2">Uncharacterized protein</fullName>
    </submittedName>
</protein>
<dbReference type="eggNOG" id="ENOG5033NYZ">
    <property type="taxonomic scope" value="Bacteria"/>
</dbReference>
<feature type="transmembrane region" description="Helical" evidence="1">
    <location>
        <begin position="294"/>
        <end position="314"/>
    </location>
</feature>
<dbReference type="EMBL" id="CP003364">
    <property type="protein sequence ID" value="AGA28763.1"/>
    <property type="molecule type" value="Genomic_DNA"/>
</dbReference>
<organism evidence="2 3">
    <name type="scientific">Singulisphaera acidiphila (strain ATCC BAA-1392 / DSM 18658 / VKM B-2454 / MOB10)</name>
    <dbReference type="NCBI Taxonomy" id="886293"/>
    <lineage>
        <taxon>Bacteria</taxon>
        <taxon>Pseudomonadati</taxon>
        <taxon>Planctomycetota</taxon>
        <taxon>Planctomycetia</taxon>
        <taxon>Isosphaerales</taxon>
        <taxon>Isosphaeraceae</taxon>
        <taxon>Singulisphaera</taxon>
    </lineage>
</organism>